<accession>A0A0H5D2E7</accession>
<dbReference type="InterPro" id="IPR001054">
    <property type="entry name" value="A/G_cyclase"/>
</dbReference>
<dbReference type="Pfam" id="PF14559">
    <property type="entry name" value="TPR_19"/>
    <property type="match status" value="2"/>
</dbReference>
<name>A0A0H5D2E7_9RHOB</name>
<dbReference type="EMBL" id="CVRL01000026">
    <property type="protein sequence ID" value="CRL11367.1"/>
    <property type="molecule type" value="Genomic_DNA"/>
</dbReference>
<evidence type="ECO:0000313" key="2">
    <source>
        <dbReference type="EMBL" id="CRL11367.1"/>
    </source>
</evidence>
<dbReference type="SMART" id="SM00028">
    <property type="entry name" value="TPR"/>
    <property type="match status" value="4"/>
</dbReference>
<keyword evidence="3" id="KW-1185">Reference proteome</keyword>
<organism evidence="2 3">
    <name type="scientific">Phaeobacter italicus</name>
    <dbReference type="NCBI Taxonomy" id="481446"/>
    <lineage>
        <taxon>Bacteria</taxon>
        <taxon>Pseudomonadati</taxon>
        <taxon>Pseudomonadota</taxon>
        <taxon>Alphaproteobacteria</taxon>
        <taxon>Rhodobacterales</taxon>
        <taxon>Roseobacteraceae</taxon>
        <taxon>Phaeobacter</taxon>
    </lineage>
</organism>
<dbReference type="Gene3D" id="3.30.70.1230">
    <property type="entry name" value="Nucleotide cyclase"/>
    <property type="match status" value="1"/>
</dbReference>
<dbReference type="STRING" id="481446.NIT7645_01410"/>
<dbReference type="GO" id="GO:0006171">
    <property type="term" value="P:cAMP biosynthetic process"/>
    <property type="evidence" value="ECO:0007669"/>
    <property type="project" value="TreeGrafter"/>
</dbReference>
<dbReference type="Gene3D" id="1.25.40.10">
    <property type="entry name" value="Tetratricopeptide repeat domain"/>
    <property type="match status" value="2"/>
</dbReference>
<dbReference type="AlphaFoldDB" id="A0A0H5D2E7"/>
<dbReference type="GO" id="GO:0035556">
    <property type="term" value="P:intracellular signal transduction"/>
    <property type="evidence" value="ECO:0007669"/>
    <property type="project" value="InterPro"/>
</dbReference>
<evidence type="ECO:0000313" key="3">
    <source>
        <dbReference type="Proteomes" id="UP000043764"/>
    </source>
</evidence>
<dbReference type="PANTHER" id="PTHR43081:SF19">
    <property type="entry name" value="PH-SENSITIVE ADENYLATE CYCLASE RV1264"/>
    <property type="match status" value="1"/>
</dbReference>
<dbReference type="InterPro" id="IPR011990">
    <property type="entry name" value="TPR-like_helical_dom_sf"/>
</dbReference>
<dbReference type="PROSITE" id="PS50125">
    <property type="entry name" value="GUANYLATE_CYCLASE_2"/>
    <property type="match status" value="1"/>
</dbReference>
<sequence>MQGPIQTSMQKLTTRLTAFAFADVAGYTRHMEANTPETVRRWKDLRDTVLLREMRNYHGIRRSDAGDALLLEFASATEAVQWALRVQSRAAQEQPTDNPMQLRIGVNIDDVIDDAGTVQSDGVVVAARIQQMAEPGMVVVTQLVRDIVRRKMQLRFHDLGAPLLKNIDRTVQVYQVSAADADQRPLQPHIDWSNRPTLAVLPFDDRSSHGDEHYFGDGITEEIISGVSRSRAMFVMARTSTLEFRGTQETPADIGRKLGVSYLLTGAVERHGDQLRIFAELMDVLHNRAIWAQTYRGALDDLFSFQDEISSSILAMLEPKVLSTEAEHIGGRTPDSLDAYKCVLRALSRLYQLDDGSYDEAIELLRRAVKLDPHYAQAHAYLAWCMNFWLAEGHSKDLRNDILTLIKHSRRAVELDPEDALTLSVRAHVLSLHENKPEDALELFEDALSRNMNLPIAWGLSATTYAYLGDGKEARKRLLNVWRLTPNDPLNFFFLTAAGLAEFVEEDYEEAVRFLKNARRNKPRFIAALRLLAAALALLGQTEEAQEVGKELLALDPNYSVSKLATWYPLKSKSALEQLTKGLLLAGLPA</sequence>
<dbReference type="GO" id="GO:0004016">
    <property type="term" value="F:adenylate cyclase activity"/>
    <property type="evidence" value="ECO:0007669"/>
    <property type="project" value="UniProtKB-ARBA"/>
</dbReference>
<dbReference type="RefSeq" id="WP_046210317.1">
    <property type="nucleotide sequence ID" value="NZ_BSKQ01000001.1"/>
</dbReference>
<dbReference type="SUPFAM" id="SSF52964">
    <property type="entry name" value="TolB, N-terminal domain"/>
    <property type="match status" value="1"/>
</dbReference>
<dbReference type="SUPFAM" id="SSF55073">
    <property type="entry name" value="Nucleotide cyclase"/>
    <property type="match status" value="1"/>
</dbReference>
<gene>
    <name evidence="2" type="ORF">NIT7321_02222</name>
</gene>
<dbReference type="CDD" id="cd07302">
    <property type="entry name" value="CHD"/>
    <property type="match status" value="1"/>
</dbReference>
<protein>
    <submittedName>
        <fullName evidence="2">Invasion protein regulator</fullName>
    </submittedName>
</protein>
<dbReference type="InterPro" id="IPR050697">
    <property type="entry name" value="Adenylyl/Guanylyl_Cyclase_3/4"/>
</dbReference>
<dbReference type="InterPro" id="IPR029787">
    <property type="entry name" value="Nucleotide_cyclase"/>
</dbReference>
<evidence type="ECO:0000259" key="1">
    <source>
        <dbReference type="PROSITE" id="PS50125"/>
    </source>
</evidence>
<dbReference type="SUPFAM" id="SSF48452">
    <property type="entry name" value="TPR-like"/>
    <property type="match status" value="1"/>
</dbReference>
<proteinExistence type="predicted"/>
<dbReference type="InterPro" id="IPR019734">
    <property type="entry name" value="TPR_rpt"/>
</dbReference>
<reference evidence="3" key="1">
    <citation type="submission" date="2015-05" db="EMBL/GenBank/DDBJ databases">
        <authorList>
            <person name="Rodrigo-Torres Lidia"/>
            <person name="Arahal R.David."/>
        </authorList>
    </citation>
    <scope>NUCLEOTIDE SEQUENCE [LARGE SCALE GENOMIC DNA]</scope>
    <source>
        <strain evidence="3">CECT 7321</strain>
    </source>
</reference>
<feature type="domain" description="Guanylate cyclase" evidence="1">
    <location>
        <begin position="18"/>
        <end position="130"/>
    </location>
</feature>
<dbReference type="Proteomes" id="UP000043764">
    <property type="component" value="Unassembled WGS sequence"/>
</dbReference>
<dbReference type="PANTHER" id="PTHR43081">
    <property type="entry name" value="ADENYLATE CYCLASE, TERMINAL-DIFFERENTIATION SPECIFIC-RELATED"/>
    <property type="match status" value="1"/>
</dbReference>
<dbReference type="Gene3D" id="3.40.50.10070">
    <property type="entry name" value="TolB, N-terminal domain"/>
    <property type="match status" value="1"/>
</dbReference>